<dbReference type="Proteomes" id="UP000674143">
    <property type="component" value="Chromosome 31"/>
</dbReference>
<feature type="region of interest" description="Disordered" evidence="1">
    <location>
        <begin position="474"/>
        <end position="517"/>
    </location>
</feature>
<evidence type="ECO:0000256" key="1">
    <source>
        <dbReference type="SAM" id="MobiDB-lite"/>
    </source>
</evidence>
<dbReference type="Gene3D" id="2.40.50.140">
    <property type="entry name" value="Nucleic acid-binding proteins"/>
    <property type="match status" value="1"/>
</dbReference>
<proteinExistence type="predicted"/>
<organism evidence="2 3">
    <name type="scientific">Leishmania orientalis</name>
    <dbReference type="NCBI Taxonomy" id="2249476"/>
    <lineage>
        <taxon>Eukaryota</taxon>
        <taxon>Discoba</taxon>
        <taxon>Euglenozoa</taxon>
        <taxon>Kinetoplastea</taxon>
        <taxon>Metakinetoplastina</taxon>
        <taxon>Trypanosomatida</taxon>
        <taxon>Trypanosomatidae</taxon>
        <taxon>Leishmaniinae</taxon>
        <taxon>Leishmania</taxon>
    </lineage>
</organism>
<keyword evidence="3" id="KW-1185">Reference proteome</keyword>
<name>A0A836H772_9TRYP</name>
<gene>
    <name evidence="2" type="ORF">LSCM4_03222</name>
</gene>
<sequence length="569" mass="58535">MHPSMEGSALRSSAAHTLLGNPPDTSLIAQRSAGGATAASVTPLMMDPSQIYIAGFSSVAMPVNYATPAFSPATGAPVVMTSGAPLAYTASGASIRSSASLMLLGGGDLVSVGAAPMAVYQARSTPGMPQPLSSPALRGDTLRSFSLFSPASLVAPWLNTAGCFRPTGLILVKSVASPTPASLPPPPQYSSVVKSSASGATAFYQDVGGAGGVTRPVFGSYLTPVVRNGDAGKGYEAGAYYEGRVKRFNPIRGYGFLAATHKLIPLQCWKEMQLAKAAELITAPEKQGNTPNATLRINSGSGGDIEAKIGKGAPPMAVSGVNATAETNAHINGDDLVYIKGAPYVRHTVTMGDIFVHYHCLQLSPCEVDAEANGGFVNLPAGSPVQFKAEVFVPAELMEKASNNKEAAAMLKSLGVSVAENSNLLSGAIATKKGWGYQAMDVCLLPPKGTLPTQQGSLKSATAAEGIAAKGNFSDSMSPLSLRKHAASPPTGSAHEMPSSDNDESSPTAPNRASSLPPLSQTLKICISAEQAGMPSPPSFEEAMSGMPQMMALPDCAARVPSYRVGRYS</sequence>
<evidence type="ECO:0000313" key="2">
    <source>
        <dbReference type="EMBL" id="KAG5471670.1"/>
    </source>
</evidence>
<dbReference type="GeneID" id="92359169"/>
<dbReference type="KEGG" id="loi:92359169"/>
<dbReference type="EMBL" id="JAFHLR010000031">
    <property type="protein sequence ID" value="KAG5471670.1"/>
    <property type="molecule type" value="Genomic_DNA"/>
</dbReference>
<feature type="compositionally biased region" description="Polar residues" evidence="1">
    <location>
        <begin position="505"/>
        <end position="517"/>
    </location>
</feature>
<dbReference type="InterPro" id="IPR012340">
    <property type="entry name" value="NA-bd_OB-fold"/>
</dbReference>
<protein>
    <submittedName>
        <fullName evidence="2">Uncharacterized protein</fullName>
    </submittedName>
</protein>
<dbReference type="RefSeq" id="XP_067060787.1">
    <property type="nucleotide sequence ID" value="XM_067205235.1"/>
</dbReference>
<accession>A0A836H772</accession>
<comment type="caution">
    <text evidence="2">The sequence shown here is derived from an EMBL/GenBank/DDBJ whole genome shotgun (WGS) entry which is preliminary data.</text>
</comment>
<dbReference type="AlphaFoldDB" id="A0A836H772"/>
<evidence type="ECO:0000313" key="3">
    <source>
        <dbReference type="Proteomes" id="UP000674143"/>
    </source>
</evidence>
<reference evidence="2 3" key="1">
    <citation type="submission" date="2021-02" db="EMBL/GenBank/DDBJ databases">
        <title>Leishmania (Mundinia) orientalis Genome sequencing and assembly.</title>
        <authorList>
            <person name="Almutairi H."/>
            <person name="Gatherer D."/>
        </authorList>
    </citation>
    <scope>NUCLEOTIDE SEQUENCE [LARGE SCALE GENOMIC DNA]</scope>
    <source>
        <strain evidence="2">LSCM4</strain>
    </source>
</reference>